<evidence type="ECO:0000313" key="4">
    <source>
        <dbReference type="Proteomes" id="UP000236736"/>
    </source>
</evidence>
<gene>
    <name evidence="3" type="ORF">SAMN03080598_00134</name>
</gene>
<dbReference type="PANTHER" id="PTHR30383">
    <property type="entry name" value="THIOESTERASE 1/PROTEASE 1/LYSOPHOSPHOLIPASE L1"/>
    <property type="match status" value="1"/>
</dbReference>
<keyword evidence="1" id="KW-0812">Transmembrane</keyword>
<dbReference type="Gene3D" id="3.40.50.1110">
    <property type="entry name" value="SGNH hydrolase"/>
    <property type="match status" value="1"/>
</dbReference>
<dbReference type="SUPFAM" id="SSF52266">
    <property type="entry name" value="SGNH hydrolase"/>
    <property type="match status" value="1"/>
</dbReference>
<reference evidence="4" key="1">
    <citation type="submission" date="2016-10" db="EMBL/GenBank/DDBJ databases">
        <authorList>
            <person name="Varghese N."/>
            <person name="Submissions S."/>
        </authorList>
    </citation>
    <scope>NUCLEOTIDE SEQUENCE [LARGE SCALE GENOMIC DNA]</scope>
    <source>
        <strain evidence="4">DSM 17298</strain>
    </source>
</reference>
<dbReference type="STRING" id="1120964.GCA_001313265_00179"/>
<keyword evidence="4" id="KW-1185">Reference proteome</keyword>
<dbReference type="Proteomes" id="UP000236736">
    <property type="component" value="Unassembled WGS sequence"/>
</dbReference>
<dbReference type="InterPro" id="IPR036514">
    <property type="entry name" value="SGNH_hydro_sf"/>
</dbReference>
<evidence type="ECO:0000259" key="2">
    <source>
        <dbReference type="Pfam" id="PF13472"/>
    </source>
</evidence>
<dbReference type="EMBL" id="FNVR01000001">
    <property type="protein sequence ID" value="SEF42224.1"/>
    <property type="molecule type" value="Genomic_DNA"/>
</dbReference>
<keyword evidence="1" id="KW-0472">Membrane</keyword>
<accession>A0A1H5RVU0</accession>
<feature type="domain" description="SGNH hydrolase-type esterase" evidence="2">
    <location>
        <begin position="108"/>
        <end position="366"/>
    </location>
</feature>
<name>A0A1H5RVU0_9BACT</name>
<evidence type="ECO:0000313" key="3">
    <source>
        <dbReference type="EMBL" id="SEF42224.1"/>
    </source>
</evidence>
<dbReference type="CDD" id="cd00229">
    <property type="entry name" value="SGNH_hydrolase"/>
    <property type="match status" value="1"/>
</dbReference>
<keyword evidence="3" id="KW-0378">Hydrolase</keyword>
<protein>
    <submittedName>
        <fullName evidence="3">GDSL-like Lipase/Acylhydrolase family protein</fullName>
    </submittedName>
</protein>
<proteinExistence type="predicted"/>
<feature type="transmembrane region" description="Helical" evidence="1">
    <location>
        <begin position="12"/>
        <end position="35"/>
    </location>
</feature>
<sequence length="385" mass="43680">MSLVNKEDIRSLFLITLPTILIMLIIVELVLTWLAPVADPFERYKNPDQTQSNYIESQFKPNSKFTFEIEQRLPDMDSVVVFTTNNMGFRGDSIIQPKPKEEYRIFIVGGSTTENLLIDDSWGLERKVQEALQDSLKPKTVKVYNAGKSGDGSPDHLAMLAHRITHLQPDLVVLFPGINDLNRLFGGYDYLHFPISSASEKTSTLKSLKFFLSNFQLFRRLINVLNQEKPDARTSIFLKTNYTEKVKDVMELPLVEELPEADFGIFRRNILSFVGILKAQDTDMLLLTQTHTWGDISDEFLKSNHWMVGVGNVRYPESKLAMALGQINGILLGIAEEQNIAVLDLEKEIPKTSDYFYDDCHFNKGGISKSAELITASIVSNFKTD</sequence>
<keyword evidence="1" id="KW-1133">Transmembrane helix</keyword>
<dbReference type="GO" id="GO:0016788">
    <property type="term" value="F:hydrolase activity, acting on ester bonds"/>
    <property type="evidence" value="ECO:0007669"/>
    <property type="project" value="UniProtKB-ARBA"/>
</dbReference>
<dbReference type="AlphaFoldDB" id="A0A1H5RVU0"/>
<dbReference type="InterPro" id="IPR051532">
    <property type="entry name" value="Ester_Hydrolysis_Enzymes"/>
</dbReference>
<dbReference type="Pfam" id="PF13472">
    <property type="entry name" value="Lipase_GDSL_2"/>
    <property type="match status" value="1"/>
</dbReference>
<dbReference type="OrthoDB" id="815910at2"/>
<evidence type="ECO:0000256" key="1">
    <source>
        <dbReference type="SAM" id="Phobius"/>
    </source>
</evidence>
<organism evidence="3 4">
    <name type="scientific">Algoriphagus boritolerans DSM 17298 = JCM 18970</name>
    <dbReference type="NCBI Taxonomy" id="1120964"/>
    <lineage>
        <taxon>Bacteria</taxon>
        <taxon>Pseudomonadati</taxon>
        <taxon>Bacteroidota</taxon>
        <taxon>Cytophagia</taxon>
        <taxon>Cytophagales</taxon>
        <taxon>Cyclobacteriaceae</taxon>
        <taxon>Algoriphagus</taxon>
    </lineage>
</organism>
<dbReference type="InterPro" id="IPR013830">
    <property type="entry name" value="SGNH_hydro"/>
</dbReference>
<dbReference type="RefSeq" id="WP_103922869.1">
    <property type="nucleotide sequence ID" value="NZ_FNVR01000001.1"/>
</dbReference>